<dbReference type="AlphaFoldDB" id="A0A0C9XIR1"/>
<feature type="region of interest" description="Disordered" evidence="1">
    <location>
        <begin position="1"/>
        <end position="50"/>
    </location>
</feature>
<accession>A0A0C9XIR1</accession>
<dbReference type="OrthoDB" id="10431398at2759"/>
<sequence>MKRRHRRSHIHPPSRVPRPQTGFGIPLQSNVAPMGREFKPLPPIHTGDPSRIDKNFNGVQSDEEVYTGPNSEFSNAYYAVSHIAADLRTQVIDLMIRILGCFLDGTTPSKYNDVANPHTYNSYISLSSP</sequence>
<name>A0A0C9XIR1_9AGAR</name>
<dbReference type="EMBL" id="KN838733">
    <property type="protein sequence ID" value="KIJ96077.1"/>
    <property type="molecule type" value="Genomic_DNA"/>
</dbReference>
<reference evidence="3" key="2">
    <citation type="submission" date="2015-01" db="EMBL/GenBank/DDBJ databases">
        <title>Evolutionary Origins and Diversification of the Mycorrhizal Mutualists.</title>
        <authorList>
            <consortium name="DOE Joint Genome Institute"/>
            <consortium name="Mycorrhizal Genomics Consortium"/>
            <person name="Kohler A."/>
            <person name="Kuo A."/>
            <person name="Nagy L.G."/>
            <person name="Floudas D."/>
            <person name="Copeland A."/>
            <person name="Barry K.W."/>
            <person name="Cichocki N."/>
            <person name="Veneault-Fourrey C."/>
            <person name="LaButti K."/>
            <person name="Lindquist E.A."/>
            <person name="Lipzen A."/>
            <person name="Lundell T."/>
            <person name="Morin E."/>
            <person name="Murat C."/>
            <person name="Riley R."/>
            <person name="Ohm R."/>
            <person name="Sun H."/>
            <person name="Tunlid A."/>
            <person name="Henrissat B."/>
            <person name="Grigoriev I.V."/>
            <person name="Hibbett D.S."/>
            <person name="Martin F."/>
        </authorList>
    </citation>
    <scope>NUCLEOTIDE SEQUENCE [LARGE SCALE GENOMIC DNA]</scope>
    <source>
        <strain evidence="3">LaAM-08-1</strain>
    </source>
</reference>
<protein>
    <submittedName>
        <fullName evidence="2">Uncharacterized protein</fullName>
    </submittedName>
</protein>
<gene>
    <name evidence="2" type="ORF">K443DRAFT_296044</name>
</gene>
<organism evidence="2 3">
    <name type="scientific">Laccaria amethystina LaAM-08-1</name>
    <dbReference type="NCBI Taxonomy" id="1095629"/>
    <lineage>
        <taxon>Eukaryota</taxon>
        <taxon>Fungi</taxon>
        <taxon>Dikarya</taxon>
        <taxon>Basidiomycota</taxon>
        <taxon>Agaricomycotina</taxon>
        <taxon>Agaricomycetes</taxon>
        <taxon>Agaricomycetidae</taxon>
        <taxon>Agaricales</taxon>
        <taxon>Agaricineae</taxon>
        <taxon>Hydnangiaceae</taxon>
        <taxon>Laccaria</taxon>
    </lineage>
</organism>
<reference evidence="2 3" key="1">
    <citation type="submission" date="2014-04" db="EMBL/GenBank/DDBJ databases">
        <authorList>
            <consortium name="DOE Joint Genome Institute"/>
            <person name="Kuo A."/>
            <person name="Kohler A."/>
            <person name="Nagy L.G."/>
            <person name="Floudas D."/>
            <person name="Copeland A."/>
            <person name="Barry K.W."/>
            <person name="Cichocki N."/>
            <person name="Veneault-Fourrey C."/>
            <person name="LaButti K."/>
            <person name="Lindquist E.A."/>
            <person name="Lipzen A."/>
            <person name="Lundell T."/>
            <person name="Morin E."/>
            <person name="Murat C."/>
            <person name="Sun H."/>
            <person name="Tunlid A."/>
            <person name="Henrissat B."/>
            <person name="Grigoriev I.V."/>
            <person name="Hibbett D.S."/>
            <person name="Martin F."/>
            <person name="Nordberg H.P."/>
            <person name="Cantor M.N."/>
            <person name="Hua S.X."/>
        </authorList>
    </citation>
    <scope>NUCLEOTIDE SEQUENCE [LARGE SCALE GENOMIC DNA]</scope>
    <source>
        <strain evidence="2 3">LaAM-08-1</strain>
    </source>
</reference>
<keyword evidence="3" id="KW-1185">Reference proteome</keyword>
<dbReference type="HOGENOM" id="CLU_1949154_0_0_1"/>
<feature type="compositionally biased region" description="Basic residues" evidence="1">
    <location>
        <begin position="1"/>
        <end position="12"/>
    </location>
</feature>
<evidence type="ECO:0000313" key="3">
    <source>
        <dbReference type="Proteomes" id="UP000054477"/>
    </source>
</evidence>
<proteinExistence type="predicted"/>
<evidence type="ECO:0000313" key="2">
    <source>
        <dbReference type="EMBL" id="KIJ96077.1"/>
    </source>
</evidence>
<dbReference type="Proteomes" id="UP000054477">
    <property type="component" value="Unassembled WGS sequence"/>
</dbReference>
<evidence type="ECO:0000256" key="1">
    <source>
        <dbReference type="SAM" id="MobiDB-lite"/>
    </source>
</evidence>